<dbReference type="Pfam" id="PF04015">
    <property type="entry name" value="DUF362"/>
    <property type="match status" value="1"/>
</dbReference>
<dbReference type="InterPro" id="IPR007160">
    <property type="entry name" value="DUF362"/>
</dbReference>
<dbReference type="InterPro" id="IPR017900">
    <property type="entry name" value="4Fe4S_Fe_S_CS"/>
</dbReference>
<dbReference type="PROSITE" id="PS00198">
    <property type="entry name" value="4FE4S_FER_1"/>
    <property type="match status" value="1"/>
</dbReference>
<evidence type="ECO:0000256" key="1">
    <source>
        <dbReference type="ARBA" id="ARBA00022485"/>
    </source>
</evidence>
<keyword evidence="2" id="KW-0479">Metal-binding</keyword>
<reference evidence="6 7" key="1">
    <citation type="submission" date="2019-03" db="EMBL/GenBank/DDBJ databases">
        <title>Metabolic potential of uncultured bacteria and archaea associated with petroleum seepage in deep-sea sediments.</title>
        <authorList>
            <person name="Dong X."/>
            <person name="Hubert C."/>
        </authorList>
    </citation>
    <scope>NUCLEOTIDE SEQUENCE [LARGE SCALE GENOMIC DNA]</scope>
    <source>
        <strain evidence="6">E29_bin78</strain>
    </source>
</reference>
<organism evidence="6 7">
    <name type="scientific">Aerophobetes bacterium</name>
    <dbReference type="NCBI Taxonomy" id="2030807"/>
    <lineage>
        <taxon>Bacteria</taxon>
        <taxon>Candidatus Aerophobota</taxon>
    </lineage>
</organism>
<accession>A0A523UM82</accession>
<evidence type="ECO:0000313" key="6">
    <source>
        <dbReference type="EMBL" id="TET43421.1"/>
    </source>
</evidence>
<evidence type="ECO:0000256" key="3">
    <source>
        <dbReference type="ARBA" id="ARBA00023004"/>
    </source>
</evidence>
<dbReference type="PROSITE" id="PS51379">
    <property type="entry name" value="4FE4S_FER_2"/>
    <property type="match status" value="1"/>
</dbReference>
<dbReference type="EMBL" id="SOJK01000271">
    <property type="protein sequence ID" value="TET43421.1"/>
    <property type="molecule type" value="Genomic_DNA"/>
</dbReference>
<proteinExistence type="predicted"/>
<protein>
    <submittedName>
        <fullName evidence="6">DUF362 domain-containing protein</fullName>
    </submittedName>
</protein>
<dbReference type="GO" id="GO:0046872">
    <property type="term" value="F:metal ion binding"/>
    <property type="evidence" value="ECO:0007669"/>
    <property type="project" value="UniProtKB-KW"/>
</dbReference>
<keyword evidence="3" id="KW-0408">Iron</keyword>
<dbReference type="InterPro" id="IPR017896">
    <property type="entry name" value="4Fe4S_Fe-S-bd"/>
</dbReference>
<gene>
    <name evidence="6" type="ORF">E3J59_06485</name>
</gene>
<evidence type="ECO:0000313" key="7">
    <source>
        <dbReference type="Proteomes" id="UP000320679"/>
    </source>
</evidence>
<comment type="caution">
    <text evidence="6">The sequence shown here is derived from an EMBL/GenBank/DDBJ whole genome shotgun (WGS) entry which is preliminary data.</text>
</comment>
<keyword evidence="4" id="KW-0411">Iron-sulfur</keyword>
<dbReference type="PANTHER" id="PTHR43687:SF1">
    <property type="entry name" value="FERREDOXIN III"/>
    <property type="match status" value="1"/>
</dbReference>
<feature type="domain" description="4Fe-4S ferredoxin-type" evidence="5">
    <location>
        <begin position="315"/>
        <end position="344"/>
    </location>
</feature>
<evidence type="ECO:0000256" key="4">
    <source>
        <dbReference type="ARBA" id="ARBA00023014"/>
    </source>
</evidence>
<dbReference type="Proteomes" id="UP000320679">
    <property type="component" value="Unassembled WGS sequence"/>
</dbReference>
<name>A0A523UM82_UNCAE</name>
<dbReference type="Gene3D" id="3.30.70.20">
    <property type="match status" value="1"/>
</dbReference>
<dbReference type="Pfam" id="PF00037">
    <property type="entry name" value="Fer4"/>
    <property type="match status" value="1"/>
</dbReference>
<dbReference type="AlphaFoldDB" id="A0A523UM82"/>
<dbReference type="PANTHER" id="PTHR43687">
    <property type="entry name" value="ADENYLYLSULFATE REDUCTASE, BETA SUBUNIT"/>
    <property type="match status" value="1"/>
</dbReference>
<dbReference type="GO" id="GO:0051539">
    <property type="term" value="F:4 iron, 4 sulfur cluster binding"/>
    <property type="evidence" value="ECO:0007669"/>
    <property type="project" value="UniProtKB-KW"/>
</dbReference>
<evidence type="ECO:0000259" key="5">
    <source>
        <dbReference type="PROSITE" id="PS51379"/>
    </source>
</evidence>
<evidence type="ECO:0000256" key="2">
    <source>
        <dbReference type="ARBA" id="ARBA00022723"/>
    </source>
</evidence>
<dbReference type="InterPro" id="IPR050572">
    <property type="entry name" value="Fe-S_Ferredoxin"/>
</dbReference>
<dbReference type="SUPFAM" id="SSF54862">
    <property type="entry name" value="4Fe-4S ferredoxins"/>
    <property type="match status" value="1"/>
</dbReference>
<keyword evidence="1" id="KW-0004">4Fe-4S</keyword>
<sequence>MSIVSLVKCEDYGQKKVDEAVRQSLELIGGLGSIVGRGQRAMLKVNILNADRPEKAVTTHPALLRSVIRCVKEVGGEAVVGEASGIVYKDMERAWRASRLKEAAQEEGADVINFQKVLKVENPKNKMVPTLHIAKEVLSSDVVISLPKLKTHNFTLFTGAIKNLYGCIPGFRKKELHRLAPRPEEFAKLMVDILCAIKPKLAVMDGIVGMEGDGPAAGSPRQVGVILASKDLVALDAIASYIIGYDPLDIDITRVAAERGVGTANIDKIEVRGTPLDEVKIDDYELASSINVLLKKVPGPILFILKYLAPLLLKVEPQVDPLKCTECGACLEHCPTGAMNTGSDCPVIARKKCIKCFCCQEVCLERAVGIRYNWLARKLKM</sequence>